<dbReference type="EMBL" id="PTJD01000001">
    <property type="protein sequence ID" value="PPK98594.1"/>
    <property type="molecule type" value="Genomic_DNA"/>
</dbReference>
<comment type="caution">
    <text evidence="2">The sequence shown here is derived from an EMBL/GenBank/DDBJ whole genome shotgun (WGS) entry which is preliminary data.</text>
</comment>
<feature type="transmembrane region" description="Helical" evidence="1">
    <location>
        <begin position="92"/>
        <end position="117"/>
    </location>
</feature>
<keyword evidence="3" id="KW-1185">Reference proteome</keyword>
<keyword evidence="1" id="KW-0812">Transmembrane</keyword>
<proteinExistence type="predicted"/>
<reference evidence="2 3" key="1">
    <citation type="submission" date="2018-02" db="EMBL/GenBank/DDBJ databases">
        <title>Genomic Encyclopedia of Archaeal and Bacterial Type Strains, Phase II (KMG-II): from individual species to whole genera.</title>
        <authorList>
            <person name="Goeker M."/>
        </authorList>
    </citation>
    <scope>NUCLEOTIDE SEQUENCE [LARGE SCALE GENOMIC DNA]</scope>
    <source>
        <strain evidence="2 3">DSM 22857</strain>
    </source>
</reference>
<gene>
    <name evidence="2" type="ORF">CLV92_101293</name>
</gene>
<name>A0A2S6IW63_9ACTN</name>
<protein>
    <submittedName>
        <fullName evidence="2">Uncharacterized protein</fullName>
    </submittedName>
</protein>
<sequence>MAESPARRPVSWILGTAVVSAAAAAAWLTFPADDSTWPMPGVLLTTVALTVVANLRIGGWLCVPVVVASVLVGLTVALKYHGYWQGDMGSVMFLIGTYLTAVAVVASVLTTIVKYLFKSQPAS</sequence>
<evidence type="ECO:0000313" key="2">
    <source>
        <dbReference type="EMBL" id="PPK98594.1"/>
    </source>
</evidence>
<evidence type="ECO:0000313" key="3">
    <source>
        <dbReference type="Proteomes" id="UP000239485"/>
    </source>
</evidence>
<keyword evidence="1" id="KW-1133">Transmembrane helix</keyword>
<accession>A0A2S6IW63</accession>
<evidence type="ECO:0000256" key="1">
    <source>
        <dbReference type="SAM" id="Phobius"/>
    </source>
</evidence>
<dbReference type="Proteomes" id="UP000239485">
    <property type="component" value="Unassembled WGS sequence"/>
</dbReference>
<keyword evidence="1" id="KW-0472">Membrane</keyword>
<organism evidence="2 3">
    <name type="scientific">Kineococcus xinjiangensis</name>
    <dbReference type="NCBI Taxonomy" id="512762"/>
    <lineage>
        <taxon>Bacteria</taxon>
        <taxon>Bacillati</taxon>
        <taxon>Actinomycetota</taxon>
        <taxon>Actinomycetes</taxon>
        <taxon>Kineosporiales</taxon>
        <taxon>Kineosporiaceae</taxon>
        <taxon>Kineococcus</taxon>
    </lineage>
</organism>
<feature type="transmembrane region" description="Helical" evidence="1">
    <location>
        <begin position="12"/>
        <end position="30"/>
    </location>
</feature>
<dbReference type="AlphaFoldDB" id="A0A2S6IW63"/>
<feature type="transmembrane region" description="Helical" evidence="1">
    <location>
        <begin position="60"/>
        <end position="80"/>
    </location>
</feature>